<accession>A0A6J3LU42</accession>
<dbReference type="InterPro" id="IPR022698">
    <property type="entry name" value="OrsD"/>
</dbReference>
<protein>
    <submittedName>
        <fullName evidence="3">Uncharacterized protein</fullName>
    </submittedName>
</protein>
<keyword evidence="2" id="KW-1185">Reference proteome</keyword>
<evidence type="ECO:0000313" key="2">
    <source>
        <dbReference type="Proteomes" id="UP000504637"/>
    </source>
</evidence>
<gene>
    <name evidence="3" type="ORF">K489DRAFT_326976</name>
</gene>
<feature type="region of interest" description="Disordered" evidence="1">
    <location>
        <begin position="159"/>
        <end position="182"/>
    </location>
</feature>
<evidence type="ECO:0000256" key="1">
    <source>
        <dbReference type="SAM" id="MobiDB-lite"/>
    </source>
</evidence>
<reference evidence="3" key="1">
    <citation type="submission" date="2020-01" db="EMBL/GenBank/DDBJ databases">
        <authorList>
            <consortium name="DOE Joint Genome Institute"/>
            <person name="Haridas S."/>
            <person name="Albert R."/>
            <person name="Binder M."/>
            <person name="Bloem J."/>
            <person name="Labutti K."/>
            <person name="Salamov A."/>
            <person name="Andreopoulos B."/>
            <person name="Baker S.E."/>
            <person name="Barry K."/>
            <person name="Bills G."/>
            <person name="Bluhm B.H."/>
            <person name="Cannon C."/>
            <person name="Castanera R."/>
            <person name="Culley D.E."/>
            <person name="Daum C."/>
            <person name="Ezra D."/>
            <person name="Gonzalez J.B."/>
            <person name="Henrissat B."/>
            <person name="Kuo A."/>
            <person name="Liang C."/>
            <person name="Lipzen A."/>
            <person name="Lutzoni F."/>
            <person name="Magnuson J."/>
            <person name="Mondo S."/>
            <person name="Nolan M."/>
            <person name="Ohm R."/>
            <person name="Pangilinan J."/>
            <person name="Park H.-J."/>
            <person name="Ramirez L."/>
            <person name="Alfaro M."/>
            <person name="Sun H."/>
            <person name="Tritt A."/>
            <person name="Yoshinaga Y."/>
            <person name="Zwiers L.-H."/>
            <person name="Turgeon B.G."/>
            <person name="Goodwin S.B."/>
            <person name="Spatafora J.W."/>
            <person name="Crous P.W."/>
            <person name="Grigoriev I.V."/>
        </authorList>
    </citation>
    <scope>NUCLEOTIDE SEQUENCE</scope>
    <source>
        <strain evidence="3">CBS 342.82</strain>
    </source>
</reference>
<proteinExistence type="predicted"/>
<dbReference type="GeneID" id="54359747"/>
<reference evidence="3" key="2">
    <citation type="submission" date="2020-04" db="EMBL/GenBank/DDBJ databases">
        <authorList>
            <consortium name="NCBI Genome Project"/>
        </authorList>
    </citation>
    <scope>NUCLEOTIDE SEQUENCE</scope>
    <source>
        <strain evidence="3">CBS 342.82</strain>
    </source>
</reference>
<evidence type="ECO:0000313" key="3">
    <source>
        <dbReference type="RefSeq" id="XP_033455830.1"/>
    </source>
</evidence>
<feature type="non-terminal residue" evidence="3">
    <location>
        <position position="1"/>
    </location>
</feature>
<dbReference type="Pfam" id="PF12013">
    <property type="entry name" value="OrsD"/>
    <property type="match status" value="1"/>
</dbReference>
<reference evidence="3" key="3">
    <citation type="submission" date="2025-08" db="UniProtKB">
        <authorList>
            <consortium name="RefSeq"/>
        </authorList>
    </citation>
    <scope>IDENTIFICATION</scope>
    <source>
        <strain evidence="3">CBS 342.82</strain>
    </source>
</reference>
<dbReference type="Proteomes" id="UP000504637">
    <property type="component" value="Unplaced"/>
</dbReference>
<organism evidence="3">
    <name type="scientific">Dissoconium aciculare CBS 342.82</name>
    <dbReference type="NCBI Taxonomy" id="1314786"/>
    <lineage>
        <taxon>Eukaryota</taxon>
        <taxon>Fungi</taxon>
        <taxon>Dikarya</taxon>
        <taxon>Ascomycota</taxon>
        <taxon>Pezizomycotina</taxon>
        <taxon>Dothideomycetes</taxon>
        <taxon>Dothideomycetidae</taxon>
        <taxon>Mycosphaerellales</taxon>
        <taxon>Dissoconiaceae</taxon>
        <taxon>Dissoconium</taxon>
    </lineage>
</organism>
<dbReference type="RefSeq" id="XP_033455830.1">
    <property type="nucleotide sequence ID" value="XM_033601947.1"/>
</dbReference>
<dbReference type="OrthoDB" id="2608216at2759"/>
<sequence>SINMASEYFEYEREWQLAVCRECRVAIWPAHAAAHLRGPVHRVPGAKAQQAADELQAWPGIVNHVSQFAIPIHVDRPVPALALYMDGIQCRLEPTTCRYINRSMRGIQEHWRTCHQWSVRSGRGGGSGAAKARDVEAAKARACAPLQCQRFFAQGPHSSYVEVRQPQQDPDPGAAPAASSSNSTEAAWLQIWKQASEAFDAGVAQAGRTITEGGMNEANPWLRRTGWAPYLAGQQRDELLQLVEAPAEQPDEQTSAGAASPEAAQRERIARAVWNAMAGVARASQATVTESGMMIRMQAVRTERDQVRHQPLQPYQERTSITKRCRPWQQMLMFFVRTQQARAAGEEAGPPYRFHQQQATAFSRMITAAEAAADAAADPADEPVSERVEV</sequence>
<name>A0A6J3LU42_9PEZI</name>
<dbReference type="AlphaFoldDB" id="A0A6J3LU42"/>